<evidence type="ECO:0000313" key="3">
    <source>
        <dbReference type="Proteomes" id="UP000681343"/>
    </source>
</evidence>
<accession>A0A810Q2G0</accession>
<reference evidence="2" key="1">
    <citation type="submission" date="2020-09" db="EMBL/GenBank/DDBJ databases">
        <title>New species isolated from human feces.</title>
        <authorList>
            <person name="Kitahara M."/>
            <person name="Shigeno Y."/>
            <person name="Shime M."/>
            <person name="Matsumoto Y."/>
            <person name="Nakamura S."/>
            <person name="Motooka D."/>
            <person name="Fukuoka S."/>
            <person name="Nishikawa H."/>
            <person name="Benno Y."/>
        </authorList>
    </citation>
    <scope>NUCLEOTIDE SEQUENCE</scope>
    <source>
        <strain evidence="2">MM35</strain>
        <plasmid evidence="2">pMM35_01</plasmid>
    </source>
</reference>
<dbReference type="KEGG" id="vfa:MM35RIKEN_18530"/>
<organism evidence="2 3">
    <name type="scientific">Vescimonas fastidiosa</name>
    <dbReference type="NCBI Taxonomy" id="2714353"/>
    <lineage>
        <taxon>Bacteria</taxon>
        <taxon>Bacillati</taxon>
        <taxon>Bacillota</taxon>
        <taxon>Clostridia</taxon>
        <taxon>Eubacteriales</taxon>
        <taxon>Oscillospiraceae</taxon>
        <taxon>Vescimonas</taxon>
    </lineage>
</organism>
<evidence type="ECO:0000256" key="1">
    <source>
        <dbReference type="SAM" id="Phobius"/>
    </source>
</evidence>
<evidence type="ECO:0000313" key="2">
    <source>
        <dbReference type="EMBL" id="BCK79661.1"/>
    </source>
</evidence>
<proteinExistence type="predicted"/>
<keyword evidence="2" id="KW-0614">Plasmid</keyword>
<keyword evidence="1" id="KW-0812">Transmembrane</keyword>
<geneLocation type="plasmid" evidence="2 3">
    <name>pMM35_01</name>
</geneLocation>
<dbReference type="AlphaFoldDB" id="A0A810Q2G0"/>
<dbReference type="EMBL" id="AP023416">
    <property type="protein sequence ID" value="BCK79661.1"/>
    <property type="molecule type" value="Genomic_DNA"/>
</dbReference>
<keyword evidence="1" id="KW-1133">Transmembrane helix</keyword>
<name>A0A810Q2G0_9FIRM</name>
<sequence>MVKGISRRVIVVESPDPRVFDQAIFILRNDVLGEDGVSSRQLVDQAVRIAKSYTRTQGLPPPKRHRLSPIIAAILGGGLMGLVWLAAALL</sequence>
<gene>
    <name evidence="2" type="ORF">MM35RIKEN_18530</name>
</gene>
<protein>
    <recommendedName>
        <fullName evidence="4">Translation initiation factor 2</fullName>
    </recommendedName>
</protein>
<keyword evidence="3" id="KW-1185">Reference proteome</keyword>
<evidence type="ECO:0008006" key="4">
    <source>
        <dbReference type="Google" id="ProtNLM"/>
    </source>
</evidence>
<keyword evidence="1" id="KW-0472">Membrane</keyword>
<feature type="transmembrane region" description="Helical" evidence="1">
    <location>
        <begin position="70"/>
        <end position="89"/>
    </location>
</feature>
<dbReference type="Proteomes" id="UP000681343">
    <property type="component" value="Plasmid pMM35_01"/>
</dbReference>
<dbReference type="RefSeq" id="WP_212821365.1">
    <property type="nucleotide sequence ID" value="NZ_AP023416.1"/>
</dbReference>